<dbReference type="InterPro" id="IPR045538">
    <property type="entry name" value="CIS_TMP"/>
</dbReference>
<feature type="region of interest" description="Disordered" evidence="1">
    <location>
        <begin position="664"/>
        <end position="712"/>
    </location>
</feature>
<evidence type="ECO:0000313" key="2">
    <source>
        <dbReference type="EMBL" id="ABG33666.1"/>
    </source>
</evidence>
<accession>Q160C7</accession>
<feature type="region of interest" description="Disordered" evidence="1">
    <location>
        <begin position="591"/>
        <end position="639"/>
    </location>
</feature>
<dbReference type="OrthoDB" id="499748at2"/>
<feature type="compositionally biased region" description="Basic and acidic residues" evidence="1">
    <location>
        <begin position="674"/>
        <end position="690"/>
    </location>
</feature>
<dbReference type="eggNOG" id="COG4942">
    <property type="taxonomic scope" value="Bacteria"/>
</dbReference>
<proteinExistence type="predicted"/>
<feature type="compositionally biased region" description="Low complexity" evidence="1">
    <location>
        <begin position="362"/>
        <end position="374"/>
    </location>
</feature>
<feature type="region of interest" description="Disordered" evidence="1">
    <location>
        <begin position="342"/>
        <end position="436"/>
    </location>
</feature>
<dbReference type="EMBL" id="CP000362">
    <property type="protein sequence ID" value="ABG33666.1"/>
    <property type="molecule type" value="Genomic_DNA"/>
</dbReference>
<organism evidence="2 3">
    <name type="scientific">Roseobacter denitrificans (strain ATCC 33942 / OCh 114)</name>
    <name type="common">Erythrobacter sp. (strain OCh 114)</name>
    <name type="synonym">Roseobacter denitrificans</name>
    <dbReference type="NCBI Taxonomy" id="375451"/>
    <lineage>
        <taxon>Bacteria</taxon>
        <taxon>Pseudomonadati</taxon>
        <taxon>Pseudomonadota</taxon>
        <taxon>Alphaproteobacteria</taxon>
        <taxon>Rhodobacterales</taxon>
        <taxon>Roseobacteraceae</taxon>
        <taxon>Roseobacter</taxon>
    </lineage>
</organism>
<dbReference type="RefSeq" id="WP_011570276.1">
    <property type="nucleotide sequence ID" value="NC_008209.1"/>
</dbReference>
<name>Q160C7_ROSDO</name>
<dbReference type="Proteomes" id="UP000007029">
    <property type="component" value="Chromosome"/>
</dbReference>
<evidence type="ECO:0000256" key="1">
    <source>
        <dbReference type="SAM" id="MobiDB-lite"/>
    </source>
</evidence>
<feature type="compositionally biased region" description="Polar residues" evidence="1">
    <location>
        <begin position="242"/>
        <end position="251"/>
    </location>
</feature>
<feature type="compositionally biased region" description="Polar residues" evidence="1">
    <location>
        <begin position="264"/>
        <end position="274"/>
    </location>
</feature>
<keyword evidence="3" id="KW-1185">Reference proteome</keyword>
<feature type="region of interest" description="Disordered" evidence="1">
    <location>
        <begin position="236"/>
        <end position="274"/>
    </location>
</feature>
<reference evidence="2 3" key="1">
    <citation type="journal article" date="2007" name="J. Bacteriol.">
        <title>The complete genome sequence of Roseobacter denitrificans reveals a mixotrophic rather than photosynthetic metabolism.</title>
        <authorList>
            <person name="Swingley W.D."/>
            <person name="Sadekar S."/>
            <person name="Mastrian S.D."/>
            <person name="Matthies H.J."/>
            <person name="Hao J."/>
            <person name="Ramos H."/>
            <person name="Acharya C.R."/>
            <person name="Conrad A.L."/>
            <person name="Taylor H.L."/>
            <person name="Dejesa L.C."/>
            <person name="Shah M.K."/>
            <person name="O'huallachain M.E."/>
            <person name="Lince M.T."/>
            <person name="Blankenship R.E."/>
            <person name="Beatty J.T."/>
            <person name="Touchman J.W."/>
        </authorList>
    </citation>
    <scope>NUCLEOTIDE SEQUENCE [LARGE SCALE GENOMIC DNA]</scope>
    <source>
        <strain evidence="3">ATCC 33942 / OCh 114</strain>
    </source>
</reference>
<sequence>MATPARSDPAKPVSARIDNCDAAFHVTRLTGPLSSPETLLAAVRREILPALSDVLDAPEWDGIDIRADRIEIDLGHWPDDPVWSDVRYVLATKLRYALADYLPPAPTASGPRAVPAKPKDDATSHATLPKSESDPADDAQVRTEPETDQPTALPQQIADHIDAFMRWTQAASGNKTLPKILARLDRRSAESQALRHILRAASSADAKEAQTLDRRLTGELAHTVSRALTLLETRTEHAATQDAPSGQQSGHPQAGQPDQVPVTEASNAAATTSPPDIARDLHAALNGSDAFSLRLTNARKHLIHGLLQAGVPGAVARERSFALLHRLLPFLDIGSGAASLVSPEQPQTAAEVARSQASPEKSVNSSTVSPTTPSGNLPQAKGAHGAPEATKAHQIEPRQNSQPDASEVRPPEPERDRAVSNPSPSQHETAEPAAASDEADALMLTEIAQALGIRPGETAKDVCIAQLMQSPTAVFDAASDLGALNVLVRLLAQAQSDAGPLLAKAPLEADSIAALFASDPATFAKAVAQLTTADAFALARRLLPPGATLLIAHLSRLRDSAKSPRLAMQQAVLALLNGDLLDFEDLAQRVETPAEKMSPAERTGGETTAEEDGATERENPSDPDPEAAAQPHLEKKARTTGSLAETVMILAGFHPSEIERILARPANGSVPMEPDQRRSSQTETRSETSDPTKAAAGNPETGAPPDQPAGERSDADLIARAAALSKALAAPDRTQFSDAAELLLRAWPMVQPTDETALRTANLRTALTLLLARDSAQLTLSEYLLATAQEIEPDAQKRQSALRVVAARLSIPIGADETALRRQTHSAIEALLETTPQPTPLTQTDVPEKPPETDSETLLVTEVAGLVLLGPFFTLLFERLKIEWDGKALHEADYPKALGALHCLADTTPGPTPDPFHRVILGLDAASPLLMPLAPDEDAQALMDGLLRSVVARWGKLGATSPDGLRETFLRRTGTLRFDETGTHLRVTPGPFDMLLDGLPWSIDRLVLPWMPLPCHVTWREDPDA</sequence>
<protein>
    <submittedName>
        <fullName evidence="2">Uncharacterized protein</fullName>
    </submittedName>
</protein>
<gene>
    <name evidence="2" type="ordered locus">RD1_4230</name>
</gene>
<dbReference type="KEGG" id="rde:RD1_4230"/>
<dbReference type="Pfam" id="PF19268">
    <property type="entry name" value="CIS_TMP"/>
    <property type="match status" value="1"/>
</dbReference>
<dbReference type="AlphaFoldDB" id="Q160C7"/>
<feature type="region of interest" description="Disordered" evidence="1">
    <location>
        <begin position="105"/>
        <end position="153"/>
    </location>
</feature>
<dbReference type="STRING" id="375451.RD1_4230"/>
<feature type="compositionally biased region" description="Basic and acidic residues" evidence="1">
    <location>
        <begin position="406"/>
        <end position="418"/>
    </location>
</feature>
<dbReference type="HOGENOM" id="CLU_274628_0_0_5"/>
<evidence type="ECO:0000313" key="3">
    <source>
        <dbReference type="Proteomes" id="UP000007029"/>
    </source>
</evidence>